<evidence type="ECO:0000256" key="9">
    <source>
        <dbReference type="ARBA" id="ARBA00022842"/>
    </source>
</evidence>
<dbReference type="PANTHER" id="PTHR30313:SF2">
    <property type="entry name" value="DNA PRIMASE"/>
    <property type="match status" value="1"/>
</dbReference>
<dbReference type="GO" id="GO:0000428">
    <property type="term" value="C:DNA-directed RNA polymerase complex"/>
    <property type="evidence" value="ECO:0007669"/>
    <property type="project" value="UniProtKB-KW"/>
</dbReference>
<protein>
    <recommendedName>
        <fullName evidence="12 13">DNA primase</fullName>
        <ecNumber evidence="12">2.7.7.101</ecNumber>
    </recommendedName>
</protein>
<dbReference type="GO" id="GO:0006269">
    <property type="term" value="P:DNA replication, synthesis of primer"/>
    <property type="evidence" value="ECO:0007669"/>
    <property type="project" value="UniProtKB-UniRule"/>
</dbReference>
<dbReference type="InterPro" id="IPR019475">
    <property type="entry name" value="DNA_primase_DnaB-bd"/>
</dbReference>
<dbReference type="GO" id="GO:0003899">
    <property type="term" value="F:DNA-directed RNA polymerase activity"/>
    <property type="evidence" value="ECO:0007669"/>
    <property type="project" value="UniProtKB-UniRule"/>
</dbReference>
<dbReference type="EMBL" id="PFEN01000014">
    <property type="protein sequence ID" value="PJE69657.1"/>
    <property type="molecule type" value="Genomic_DNA"/>
</dbReference>
<comment type="catalytic activity">
    <reaction evidence="12">
        <text>ssDNA + n NTP = ssDNA/pppN(pN)n-1 hybrid + (n-1) diphosphate.</text>
        <dbReference type="EC" id="2.7.7.101"/>
    </reaction>
</comment>
<keyword evidence="9" id="KW-0460">Magnesium</keyword>
<comment type="subunit">
    <text evidence="12">Monomer. Interacts with DnaB.</text>
</comment>
<keyword evidence="3 12" id="KW-0808">Transferase</keyword>
<dbReference type="SUPFAM" id="SSF57783">
    <property type="entry name" value="Zinc beta-ribbon"/>
    <property type="match status" value="1"/>
</dbReference>
<dbReference type="Gene3D" id="3.90.980.10">
    <property type="entry name" value="DNA primase, catalytic core, N-terminal domain"/>
    <property type="match status" value="1"/>
</dbReference>
<comment type="domain">
    <text evidence="12">Contains an N-terminal zinc-binding domain, a central core domain that contains the primase activity, and a C-terminal DnaB-binding domain.</text>
</comment>
<keyword evidence="8 12" id="KW-0862">Zinc</keyword>
<keyword evidence="7 12" id="KW-0863">Zinc-finger</keyword>
<keyword evidence="2 12" id="KW-0639">Primosome</keyword>
<comment type="similarity">
    <text evidence="12 13">Belongs to the DnaG primase family.</text>
</comment>
<comment type="cofactor">
    <cofactor evidence="12 13 14">
        <name>Zn(2+)</name>
        <dbReference type="ChEBI" id="CHEBI:29105"/>
    </cofactor>
    <text evidence="12 13 14">Binds 1 zinc ion per monomer.</text>
</comment>
<evidence type="ECO:0000256" key="14">
    <source>
        <dbReference type="PIRSR" id="PIRSR002811-1"/>
    </source>
</evidence>
<keyword evidence="6 12" id="KW-0479">Metal-binding</keyword>
<comment type="function">
    <text evidence="12 13">RNA polymerase that catalyzes the synthesis of short RNA molecules used as primers for DNA polymerase during DNA replication.</text>
</comment>
<organism evidence="17 18">
    <name type="scientific">Candidatus Staskawiczbacteria bacterium CG10_big_fil_rev_8_21_14_0_10_38_10</name>
    <dbReference type="NCBI Taxonomy" id="1974891"/>
    <lineage>
        <taxon>Bacteria</taxon>
        <taxon>Candidatus Staskawicziibacteriota</taxon>
    </lineage>
</organism>
<accession>A0A2H9T1X2</accession>
<feature type="zinc finger region" description="CHC2-type" evidence="12 14">
    <location>
        <begin position="36"/>
        <end position="60"/>
    </location>
</feature>
<keyword evidence="4 12" id="KW-0548">Nucleotidyltransferase</keyword>
<dbReference type="InterPro" id="IPR013264">
    <property type="entry name" value="DNAG_N"/>
</dbReference>
<dbReference type="CDD" id="cd03364">
    <property type="entry name" value="TOPRIM_DnaG_primases"/>
    <property type="match status" value="1"/>
</dbReference>
<evidence type="ECO:0000313" key="18">
    <source>
        <dbReference type="Proteomes" id="UP000236946"/>
    </source>
</evidence>
<dbReference type="GO" id="GO:1990077">
    <property type="term" value="C:primosome complex"/>
    <property type="evidence" value="ECO:0007669"/>
    <property type="project" value="UniProtKB-KW"/>
</dbReference>
<dbReference type="SMART" id="SM00400">
    <property type="entry name" value="ZnF_CHCC"/>
    <property type="match status" value="1"/>
</dbReference>
<dbReference type="GO" id="GO:0003677">
    <property type="term" value="F:DNA binding"/>
    <property type="evidence" value="ECO:0007669"/>
    <property type="project" value="UniProtKB-KW"/>
</dbReference>
<feature type="domain" description="Toprim" evidence="16">
    <location>
        <begin position="261"/>
        <end position="344"/>
    </location>
</feature>
<dbReference type="PIRSF" id="PIRSF002811">
    <property type="entry name" value="DnaG"/>
    <property type="match status" value="1"/>
</dbReference>
<feature type="coiled-coil region" evidence="15">
    <location>
        <begin position="549"/>
        <end position="592"/>
    </location>
</feature>
<name>A0A2H9T1X2_9BACT</name>
<evidence type="ECO:0000256" key="4">
    <source>
        <dbReference type="ARBA" id="ARBA00022695"/>
    </source>
</evidence>
<evidence type="ECO:0000256" key="8">
    <source>
        <dbReference type="ARBA" id="ARBA00022833"/>
    </source>
</evidence>
<dbReference type="FunFam" id="3.90.580.10:FF:000001">
    <property type="entry name" value="DNA primase"/>
    <property type="match status" value="1"/>
</dbReference>
<gene>
    <name evidence="12" type="primary">dnaG</name>
    <name evidence="17" type="ORF">COU98_00775</name>
</gene>
<keyword evidence="11 12" id="KW-0804">Transcription</keyword>
<dbReference type="Pfam" id="PF10410">
    <property type="entry name" value="DnaB_bind"/>
    <property type="match status" value="1"/>
</dbReference>
<dbReference type="SMART" id="SM00493">
    <property type="entry name" value="TOPRIM"/>
    <property type="match status" value="1"/>
</dbReference>
<comment type="caution">
    <text evidence="17">The sequence shown here is derived from an EMBL/GenBank/DDBJ whole genome shotgun (WGS) entry which is preliminary data.</text>
</comment>
<dbReference type="Gene3D" id="1.10.860.10">
    <property type="entry name" value="DNAb Helicase, Chain A"/>
    <property type="match status" value="1"/>
</dbReference>
<dbReference type="InterPro" id="IPR016136">
    <property type="entry name" value="DNA_helicase_N/primase_C"/>
</dbReference>
<dbReference type="PROSITE" id="PS50880">
    <property type="entry name" value="TOPRIM"/>
    <property type="match status" value="1"/>
</dbReference>
<keyword evidence="1 12" id="KW-0240">DNA-directed RNA polymerase</keyword>
<dbReference type="Gene3D" id="3.90.580.10">
    <property type="entry name" value="Zinc finger, CHC2-type domain"/>
    <property type="match status" value="1"/>
</dbReference>
<dbReference type="AlphaFoldDB" id="A0A2H9T1X2"/>
<evidence type="ECO:0000313" key="17">
    <source>
        <dbReference type="EMBL" id="PJE69657.1"/>
    </source>
</evidence>
<dbReference type="SUPFAM" id="SSF56731">
    <property type="entry name" value="DNA primase core"/>
    <property type="match status" value="1"/>
</dbReference>
<evidence type="ECO:0000256" key="7">
    <source>
        <dbReference type="ARBA" id="ARBA00022771"/>
    </source>
</evidence>
<dbReference type="NCBIfam" id="TIGR01391">
    <property type="entry name" value="dnaG"/>
    <property type="match status" value="1"/>
</dbReference>
<keyword evidence="10 12" id="KW-0238">DNA-binding</keyword>
<dbReference type="InterPro" id="IPR036977">
    <property type="entry name" value="DNA_primase_Znf_CHC2"/>
</dbReference>
<dbReference type="InterPro" id="IPR037068">
    <property type="entry name" value="DNA_primase_core_N_sf"/>
</dbReference>
<dbReference type="EC" id="2.7.7.101" evidence="12"/>
<proteinExistence type="inferred from homology"/>
<dbReference type="InterPro" id="IPR030846">
    <property type="entry name" value="DnaG_bac"/>
</dbReference>
<evidence type="ECO:0000256" key="10">
    <source>
        <dbReference type="ARBA" id="ARBA00023125"/>
    </source>
</evidence>
<dbReference type="Pfam" id="PF01807">
    <property type="entry name" value="Zn_ribbon_DnaG"/>
    <property type="match status" value="1"/>
</dbReference>
<evidence type="ECO:0000256" key="1">
    <source>
        <dbReference type="ARBA" id="ARBA00022478"/>
    </source>
</evidence>
<evidence type="ECO:0000256" key="15">
    <source>
        <dbReference type="SAM" id="Coils"/>
    </source>
</evidence>
<evidence type="ECO:0000256" key="3">
    <source>
        <dbReference type="ARBA" id="ARBA00022679"/>
    </source>
</evidence>
<dbReference type="InterPro" id="IPR034151">
    <property type="entry name" value="TOPRIM_DnaG_bac"/>
</dbReference>
<evidence type="ECO:0000256" key="13">
    <source>
        <dbReference type="PIRNR" id="PIRNR002811"/>
    </source>
</evidence>
<dbReference type="GO" id="GO:0005737">
    <property type="term" value="C:cytoplasm"/>
    <property type="evidence" value="ECO:0007669"/>
    <property type="project" value="TreeGrafter"/>
</dbReference>
<dbReference type="Gene3D" id="3.40.1360.10">
    <property type="match status" value="1"/>
</dbReference>
<evidence type="ECO:0000256" key="2">
    <source>
        <dbReference type="ARBA" id="ARBA00022515"/>
    </source>
</evidence>
<evidence type="ECO:0000256" key="6">
    <source>
        <dbReference type="ARBA" id="ARBA00022723"/>
    </source>
</evidence>
<evidence type="ECO:0000256" key="11">
    <source>
        <dbReference type="ARBA" id="ARBA00023163"/>
    </source>
</evidence>
<keyword evidence="15" id="KW-0175">Coiled coil</keyword>
<sequence length="606" mass="68855">MINSPVDEIKNRLDIVEVIQGYIKLQKAGANYRALCPFHSEKKSSFFVSPVRQIWHCFGCGAGGGIFEFVMKIEGIEFGDALRILAQKAGIELKKQDPKLKTARQRLYEICEISTQFFQKQLESKTGLAAKKYLNDRGINEESIKKWRLGYAPDIWRGLSDFLVGKGYKREEIVNAGLAIEPEKGQTPYDRFRGRIIFPVFDLNSQVIGFGGRIFEMGDKKQETGGLEPAKYINTPQTALYDKSRVLYGLNNAKVAIRKQGHCVLVEGYTDAIMSHQAGFDNTIAVSGTALTSFHLDILKRYSENLILAFDMDIAGDTATKRGIDLALERGFGIKITKLPPESDPADIILKNPKEWEEILKETRSIIEFYFDSALAAFNKDTPEGKKEIGKMVLPAIKRIPNKIEQSHWIQLLAKKLKTREEDVFEELKKARIVNTPFDGNIKASSDLIKETPQNSFLKTEQGRKKILEEKVISLVLKDPSSINLVDGEKILFFSTEAQKILENFKKFAFLDKPEGDFNKILANLENKPDEELKNFLATLSLRAEVEYEEDAEEEIEICLAELKYLEIKNKLKEISEELKKAEEAKNHQKINVLIEEFNKLAKELL</sequence>
<dbReference type="InterPro" id="IPR002694">
    <property type="entry name" value="Znf_CHC2"/>
</dbReference>
<evidence type="ECO:0000256" key="5">
    <source>
        <dbReference type="ARBA" id="ARBA00022705"/>
    </source>
</evidence>
<dbReference type="Pfam" id="PF13155">
    <property type="entry name" value="Toprim_2"/>
    <property type="match status" value="1"/>
</dbReference>
<dbReference type="PANTHER" id="PTHR30313">
    <property type="entry name" value="DNA PRIMASE"/>
    <property type="match status" value="1"/>
</dbReference>
<dbReference type="Proteomes" id="UP000236946">
    <property type="component" value="Unassembled WGS sequence"/>
</dbReference>
<dbReference type="InterPro" id="IPR006295">
    <property type="entry name" value="DNA_primase_DnaG"/>
</dbReference>
<keyword evidence="5 12" id="KW-0235">DNA replication</keyword>
<dbReference type="HAMAP" id="MF_00974">
    <property type="entry name" value="DNA_primase_DnaG"/>
    <property type="match status" value="1"/>
</dbReference>
<dbReference type="GO" id="GO:0008270">
    <property type="term" value="F:zinc ion binding"/>
    <property type="evidence" value="ECO:0007669"/>
    <property type="project" value="UniProtKB-UniRule"/>
</dbReference>
<reference evidence="18" key="1">
    <citation type="submission" date="2017-09" db="EMBL/GenBank/DDBJ databases">
        <title>Depth-based differentiation of microbial function through sediment-hosted aquifers and enrichment of novel symbionts in the deep terrestrial subsurface.</title>
        <authorList>
            <person name="Probst A.J."/>
            <person name="Ladd B."/>
            <person name="Jarett J.K."/>
            <person name="Geller-Mcgrath D.E."/>
            <person name="Sieber C.M.K."/>
            <person name="Emerson J.B."/>
            <person name="Anantharaman K."/>
            <person name="Thomas B.C."/>
            <person name="Malmstrom R."/>
            <person name="Stieglmeier M."/>
            <person name="Klingl A."/>
            <person name="Woyke T."/>
            <person name="Ryan C.M."/>
            <person name="Banfield J.F."/>
        </authorList>
    </citation>
    <scope>NUCLEOTIDE SEQUENCE [LARGE SCALE GENOMIC DNA]</scope>
</reference>
<dbReference type="Pfam" id="PF08275">
    <property type="entry name" value="DNAG_N"/>
    <property type="match status" value="1"/>
</dbReference>
<evidence type="ECO:0000259" key="16">
    <source>
        <dbReference type="PROSITE" id="PS50880"/>
    </source>
</evidence>
<dbReference type="InterPro" id="IPR050219">
    <property type="entry name" value="DnaG_primase"/>
</dbReference>
<evidence type="ECO:0000256" key="12">
    <source>
        <dbReference type="HAMAP-Rule" id="MF_00974"/>
    </source>
</evidence>
<dbReference type="InterPro" id="IPR006171">
    <property type="entry name" value="TOPRIM_dom"/>
</dbReference>